<keyword evidence="7" id="KW-1185">Reference proteome</keyword>
<dbReference type="PANTHER" id="PTHR30537">
    <property type="entry name" value="HTH-TYPE TRANSCRIPTIONAL REGULATOR"/>
    <property type="match status" value="1"/>
</dbReference>
<organism evidence="6 7">
    <name type="scientific">Methylobacillus rhizosphaerae</name>
    <dbReference type="NCBI Taxonomy" id="551994"/>
    <lineage>
        <taxon>Bacteria</taxon>
        <taxon>Pseudomonadati</taxon>
        <taxon>Pseudomonadota</taxon>
        <taxon>Betaproteobacteria</taxon>
        <taxon>Nitrosomonadales</taxon>
        <taxon>Methylophilaceae</taxon>
        <taxon>Methylobacillus</taxon>
    </lineage>
</organism>
<dbReference type="Proteomes" id="UP000198305">
    <property type="component" value="Unassembled WGS sequence"/>
</dbReference>
<dbReference type="FunFam" id="3.40.190.290:FF:000001">
    <property type="entry name" value="Transcriptional regulator, LysR family"/>
    <property type="match status" value="1"/>
</dbReference>
<evidence type="ECO:0000256" key="1">
    <source>
        <dbReference type="ARBA" id="ARBA00009437"/>
    </source>
</evidence>
<dbReference type="RefSeq" id="WP_089375459.1">
    <property type="nucleotide sequence ID" value="NZ_FZOA01000005.1"/>
</dbReference>
<keyword evidence="3" id="KW-0238">DNA-binding</keyword>
<dbReference type="EMBL" id="FZOA01000005">
    <property type="protein sequence ID" value="SNR84155.1"/>
    <property type="molecule type" value="Genomic_DNA"/>
</dbReference>
<dbReference type="InterPro" id="IPR058163">
    <property type="entry name" value="LysR-type_TF_proteobact-type"/>
</dbReference>
<dbReference type="GO" id="GO:0006351">
    <property type="term" value="P:DNA-templated transcription"/>
    <property type="evidence" value="ECO:0007669"/>
    <property type="project" value="TreeGrafter"/>
</dbReference>
<sequence length="338" mass="38044">MDRFQAMKVFTTVVDANSFTRAADNLGLPRTTVTTTIQSLEGLLQVRLLNRTTRRLSVTPDGAAYYERCMRILAEVDETEALFRHVTRGPKGRLRIDVPPSIGRLIIIPKLCDFYSRYPDVELVIGMSDRPVDMVQEAVDCVVRVGDLQDSSMVARRIGAFEIVTCAAPRYLAQYGEPHTIEDLAQHHAVHYFSSRTGRNMDWDFVVDGEITEVKMTGKVAVNDAEAYVDCALQGFGLIQAARFMVLKQLESGELSEVLTQWQPSVQPISVVYLHNRHLSPKVRAFVDWIAELFGNCPLLGGTSKNIQDEECRFACQQEQGTTIREIIERNNQAEAIF</sequence>
<dbReference type="InterPro" id="IPR000847">
    <property type="entry name" value="LysR_HTH_N"/>
</dbReference>
<dbReference type="GO" id="GO:0003700">
    <property type="term" value="F:DNA-binding transcription factor activity"/>
    <property type="evidence" value="ECO:0007669"/>
    <property type="project" value="InterPro"/>
</dbReference>
<keyword evidence="2" id="KW-0805">Transcription regulation</keyword>
<evidence type="ECO:0000256" key="3">
    <source>
        <dbReference type="ARBA" id="ARBA00023125"/>
    </source>
</evidence>
<reference evidence="7" key="1">
    <citation type="submission" date="2017-06" db="EMBL/GenBank/DDBJ databases">
        <authorList>
            <person name="Varghese N."/>
            <person name="Submissions S."/>
        </authorList>
    </citation>
    <scope>NUCLEOTIDE SEQUENCE [LARGE SCALE GENOMIC DNA]</scope>
    <source>
        <strain evidence="7">Ca-68</strain>
    </source>
</reference>
<dbReference type="InterPro" id="IPR005119">
    <property type="entry name" value="LysR_subst-bd"/>
</dbReference>
<dbReference type="PANTHER" id="PTHR30537:SF72">
    <property type="entry name" value="LYSR FAMILY TRANSCRIPTIONAL REGULATOR"/>
    <property type="match status" value="1"/>
</dbReference>
<dbReference type="Pfam" id="PF00126">
    <property type="entry name" value="HTH_1"/>
    <property type="match status" value="1"/>
</dbReference>
<evidence type="ECO:0000313" key="7">
    <source>
        <dbReference type="Proteomes" id="UP000198305"/>
    </source>
</evidence>
<dbReference type="Gene3D" id="3.40.190.290">
    <property type="match status" value="1"/>
</dbReference>
<dbReference type="OrthoDB" id="8705920at2"/>
<dbReference type="InterPro" id="IPR036388">
    <property type="entry name" value="WH-like_DNA-bd_sf"/>
</dbReference>
<dbReference type="CDD" id="cd08472">
    <property type="entry name" value="PBP2_CrgA_like_3"/>
    <property type="match status" value="1"/>
</dbReference>
<dbReference type="GO" id="GO:0043565">
    <property type="term" value="F:sequence-specific DNA binding"/>
    <property type="evidence" value="ECO:0007669"/>
    <property type="project" value="TreeGrafter"/>
</dbReference>
<dbReference type="SUPFAM" id="SSF53850">
    <property type="entry name" value="Periplasmic binding protein-like II"/>
    <property type="match status" value="1"/>
</dbReference>
<evidence type="ECO:0000256" key="2">
    <source>
        <dbReference type="ARBA" id="ARBA00023015"/>
    </source>
</evidence>
<dbReference type="Pfam" id="PF03466">
    <property type="entry name" value="LysR_substrate"/>
    <property type="match status" value="1"/>
</dbReference>
<dbReference type="PROSITE" id="PS50931">
    <property type="entry name" value="HTH_LYSR"/>
    <property type="match status" value="1"/>
</dbReference>
<dbReference type="FunFam" id="1.10.10.10:FF:000001">
    <property type="entry name" value="LysR family transcriptional regulator"/>
    <property type="match status" value="1"/>
</dbReference>
<keyword evidence="4" id="KW-0804">Transcription</keyword>
<name>A0A238ZL86_9PROT</name>
<evidence type="ECO:0000256" key="4">
    <source>
        <dbReference type="ARBA" id="ARBA00023163"/>
    </source>
</evidence>
<protein>
    <submittedName>
        <fullName evidence="6">LysR family transcriptional regulator, regulator for bpeEF and oprC</fullName>
    </submittedName>
</protein>
<dbReference type="SUPFAM" id="SSF46785">
    <property type="entry name" value="Winged helix' DNA-binding domain"/>
    <property type="match status" value="1"/>
</dbReference>
<proteinExistence type="inferred from homology"/>
<comment type="similarity">
    <text evidence="1">Belongs to the LysR transcriptional regulatory family.</text>
</comment>
<gene>
    <name evidence="6" type="ORF">SAMN05192560_1343</name>
</gene>
<feature type="domain" description="HTH lysR-type" evidence="5">
    <location>
        <begin position="1"/>
        <end position="59"/>
    </location>
</feature>
<dbReference type="AlphaFoldDB" id="A0A238ZL86"/>
<dbReference type="InterPro" id="IPR036390">
    <property type="entry name" value="WH_DNA-bd_sf"/>
</dbReference>
<dbReference type="Gene3D" id="1.10.10.10">
    <property type="entry name" value="Winged helix-like DNA-binding domain superfamily/Winged helix DNA-binding domain"/>
    <property type="match status" value="1"/>
</dbReference>
<evidence type="ECO:0000313" key="6">
    <source>
        <dbReference type="EMBL" id="SNR84155.1"/>
    </source>
</evidence>
<accession>A0A238ZL86</accession>
<evidence type="ECO:0000259" key="5">
    <source>
        <dbReference type="PROSITE" id="PS50931"/>
    </source>
</evidence>